<evidence type="ECO:0000313" key="2">
    <source>
        <dbReference type="Proteomes" id="UP001596549"/>
    </source>
</evidence>
<reference evidence="2" key="1">
    <citation type="journal article" date="2019" name="Int. J. Syst. Evol. Microbiol.">
        <title>The Global Catalogue of Microorganisms (GCM) 10K type strain sequencing project: providing services to taxonomists for standard genome sequencing and annotation.</title>
        <authorList>
            <consortium name="The Broad Institute Genomics Platform"/>
            <consortium name="The Broad Institute Genome Sequencing Center for Infectious Disease"/>
            <person name="Wu L."/>
            <person name="Ma J."/>
        </authorList>
    </citation>
    <scope>NUCLEOTIDE SEQUENCE [LARGE SCALE GENOMIC DNA]</scope>
    <source>
        <strain evidence="2">NBRC 106396</strain>
    </source>
</reference>
<gene>
    <name evidence="1" type="ORF">ACFQPF_11555</name>
</gene>
<dbReference type="Proteomes" id="UP001596549">
    <property type="component" value="Unassembled WGS sequence"/>
</dbReference>
<keyword evidence="2" id="KW-1185">Reference proteome</keyword>
<evidence type="ECO:0000313" key="1">
    <source>
        <dbReference type="EMBL" id="MFC7372311.1"/>
    </source>
</evidence>
<dbReference type="InterPro" id="IPR020115">
    <property type="entry name" value="Fin"/>
</dbReference>
<dbReference type="EMBL" id="JBHTCP010000034">
    <property type="protein sequence ID" value="MFC7372311.1"/>
    <property type="molecule type" value="Genomic_DNA"/>
</dbReference>
<comment type="caution">
    <text evidence="1">The sequence shown here is derived from an EMBL/GenBank/DDBJ whole genome shotgun (WGS) entry which is preliminary data.</text>
</comment>
<accession>A0ABW2NRW6</accession>
<dbReference type="RefSeq" id="WP_379749773.1">
    <property type="nucleotide sequence ID" value="NZ_JBHTCP010000034.1"/>
</dbReference>
<protein>
    <submittedName>
        <fullName evidence="1">Anti-sigma-F factor Fin</fullName>
    </submittedName>
</protein>
<dbReference type="Pfam" id="PF10955">
    <property type="entry name" value="Fin"/>
    <property type="match status" value="1"/>
</dbReference>
<name>A0ABW2NRW6_9BACL</name>
<sequence>MAVHYNCRHCKAHIGTIQPADVSAEQLGFHALSDDEHKEMVSYTSDGDIHVKITCEDCQDALQTNPDYHALSHFIQ</sequence>
<proteinExistence type="predicted"/>
<organism evidence="1 2">
    <name type="scientific">Fictibacillus iocasae</name>
    <dbReference type="NCBI Taxonomy" id="2715437"/>
    <lineage>
        <taxon>Bacteria</taxon>
        <taxon>Bacillati</taxon>
        <taxon>Bacillota</taxon>
        <taxon>Bacilli</taxon>
        <taxon>Bacillales</taxon>
        <taxon>Fictibacillaceae</taxon>
        <taxon>Fictibacillus</taxon>
    </lineage>
</organism>